<dbReference type="OrthoDB" id="191686at2759"/>
<reference evidence="1 2" key="1">
    <citation type="submission" date="2020-02" db="EMBL/GenBank/DDBJ databases">
        <authorList>
            <person name="Ferguson B K."/>
        </authorList>
    </citation>
    <scope>NUCLEOTIDE SEQUENCE [LARGE SCALE GENOMIC DNA]</scope>
</reference>
<evidence type="ECO:0000313" key="2">
    <source>
        <dbReference type="Proteomes" id="UP000479000"/>
    </source>
</evidence>
<accession>A0A6H5GJL1</accession>
<sequence>SWAEASDRFAVPIGRVRIKVVRRAEKSKSPNNSIMIMKMPGRGGNIDSNAFAVPASFDASQYAHYVFNTIKHNQGNETGKISFEVSSN</sequence>
<keyword evidence="2" id="KW-1185">Reference proteome</keyword>
<evidence type="ECO:0000313" key="1">
    <source>
        <dbReference type="EMBL" id="CAB0003074.1"/>
    </source>
</evidence>
<feature type="non-terminal residue" evidence="1">
    <location>
        <position position="1"/>
    </location>
</feature>
<proteinExistence type="predicted"/>
<dbReference type="EMBL" id="CADCXU010013292">
    <property type="protein sequence ID" value="CAB0003074.1"/>
    <property type="molecule type" value="Genomic_DNA"/>
</dbReference>
<dbReference type="Proteomes" id="UP000479000">
    <property type="component" value="Unassembled WGS sequence"/>
</dbReference>
<gene>
    <name evidence="1" type="ORF">NTEN_LOCUS8742</name>
</gene>
<protein>
    <submittedName>
        <fullName evidence="1">Uncharacterized protein</fullName>
    </submittedName>
</protein>
<organism evidence="1 2">
    <name type="scientific">Nesidiocoris tenuis</name>
    <dbReference type="NCBI Taxonomy" id="355587"/>
    <lineage>
        <taxon>Eukaryota</taxon>
        <taxon>Metazoa</taxon>
        <taxon>Ecdysozoa</taxon>
        <taxon>Arthropoda</taxon>
        <taxon>Hexapoda</taxon>
        <taxon>Insecta</taxon>
        <taxon>Pterygota</taxon>
        <taxon>Neoptera</taxon>
        <taxon>Paraneoptera</taxon>
        <taxon>Hemiptera</taxon>
        <taxon>Heteroptera</taxon>
        <taxon>Panheteroptera</taxon>
        <taxon>Cimicomorpha</taxon>
        <taxon>Miridae</taxon>
        <taxon>Dicyphina</taxon>
        <taxon>Nesidiocoris</taxon>
    </lineage>
</organism>
<name>A0A6H5GJL1_9HEMI</name>
<dbReference type="AlphaFoldDB" id="A0A6H5GJL1"/>